<reference evidence="2" key="1">
    <citation type="submission" date="2007-03" db="EMBL/GenBank/DDBJ databases">
        <authorList>
            <person name="Jerke K.H."/>
            <person name="Nakatsu C.H."/>
            <person name="Konopka A.E."/>
        </authorList>
    </citation>
    <scope>NUCLEOTIDE SEQUENCE</scope>
    <source>
        <strain evidence="2">AK-1</strain>
        <plasmid evidence="2">pSI-1</plasmid>
    </source>
</reference>
<dbReference type="InterPro" id="IPR011991">
    <property type="entry name" value="ArsR-like_HTH"/>
</dbReference>
<dbReference type="InterPro" id="IPR036388">
    <property type="entry name" value="WH-like_DNA-bd_sf"/>
</dbReference>
<keyword evidence="2" id="KW-0614">Plasmid</keyword>
<organism evidence="2">
    <name type="scientific">Arthrobacter sp. AK-1</name>
    <dbReference type="NCBI Taxonomy" id="415095"/>
    <lineage>
        <taxon>Bacteria</taxon>
        <taxon>Bacillati</taxon>
        <taxon>Actinomycetota</taxon>
        <taxon>Actinomycetes</taxon>
        <taxon>Micrococcales</taxon>
        <taxon>Micrococcaceae</taxon>
        <taxon>Arthrobacter</taxon>
    </lineage>
</organism>
<name>A6YFG0_9MICC</name>
<dbReference type="Gene3D" id="1.10.10.10">
    <property type="entry name" value="Winged helix-like DNA-binding domain superfamily/Winged helix DNA-binding domain"/>
    <property type="match status" value="1"/>
</dbReference>
<evidence type="ECO:0000313" key="2">
    <source>
        <dbReference type="EMBL" id="ABR66981.1"/>
    </source>
</evidence>
<dbReference type="SMART" id="SM00418">
    <property type="entry name" value="HTH_ARSR"/>
    <property type="match status" value="1"/>
</dbReference>
<dbReference type="GO" id="GO:0003700">
    <property type="term" value="F:DNA-binding transcription factor activity"/>
    <property type="evidence" value="ECO:0007669"/>
    <property type="project" value="InterPro"/>
</dbReference>
<feature type="domain" description="HTH arsR-type" evidence="1">
    <location>
        <begin position="7"/>
        <end position="92"/>
    </location>
</feature>
<accession>A6YFG0</accession>
<dbReference type="InterPro" id="IPR001845">
    <property type="entry name" value="HTH_ArsR_DNA-bd_dom"/>
</dbReference>
<reference evidence="2" key="2">
    <citation type="journal article" date="2008" name="Plasmid">
        <title>Comparative analysis of eight Arthrobacter plasmids.</title>
        <authorList>
            <person name="Jerke K."/>
            <person name="Nakatsu C.H."/>
            <person name="Beasley F."/>
            <person name="Konopka A."/>
        </authorList>
    </citation>
    <scope>NUCLEOTIDE SEQUENCE</scope>
    <source>
        <strain evidence="2">AK-1</strain>
        <plasmid evidence="2">pSI-1</plasmid>
    </source>
</reference>
<evidence type="ECO:0000259" key="1">
    <source>
        <dbReference type="SMART" id="SM00418"/>
    </source>
</evidence>
<dbReference type="AlphaFoldDB" id="A6YFG0"/>
<geneLocation type="plasmid" evidence="2">
    <name>pSI-1</name>
</geneLocation>
<dbReference type="Pfam" id="PF12840">
    <property type="entry name" value="HTH_20"/>
    <property type="match status" value="1"/>
</dbReference>
<protein>
    <recommendedName>
        <fullName evidence="1">HTH arsR-type domain-containing protein</fullName>
    </recommendedName>
</protein>
<dbReference type="EMBL" id="EF495211">
    <property type="protein sequence ID" value="ABR66981.1"/>
    <property type="molecule type" value="Genomic_DNA"/>
</dbReference>
<proteinExistence type="predicted"/>
<dbReference type="CDD" id="cd00090">
    <property type="entry name" value="HTH_ARSR"/>
    <property type="match status" value="1"/>
</dbReference>
<dbReference type="InterPro" id="IPR036390">
    <property type="entry name" value="WH_DNA-bd_sf"/>
</dbReference>
<dbReference type="SUPFAM" id="SSF46785">
    <property type="entry name" value="Winged helix' DNA-binding domain"/>
    <property type="match status" value="1"/>
</dbReference>
<sequence>MPKKLATLTEILGIPQLRAEILRFLSQHPDGATSGEIAAAIGTRYQTVQRHLEQLEELKAVKASVKPPRQGHHVVFKIKPNVLAEAVEKNASYIQGS</sequence>